<evidence type="ECO:0000313" key="2">
    <source>
        <dbReference type="EMBL" id="GAA1771932.1"/>
    </source>
</evidence>
<evidence type="ECO:0000256" key="1">
    <source>
        <dbReference type="SAM" id="MobiDB-lite"/>
    </source>
</evidence>
<dbReference type="Proteomes" id="UP001500506">
    <property type="component" value="Unassembled WGS sequence"/>
</dbReference>
<evidence type="ECO:0000313" key="3">
    <source>
        <dbReference type="Proteomes" id="UP001500506"/>
    </source>
</evidence>
<comment type="caution">
    <text evidence="2">The sequence shown here is derived from an EMBL/GenBank/DDBJ whole genome shotgun (WGS) entry which is preliminary data.</text>
</comment>
<reference evidence="3" key="1">
    <citation type="journal article" date="2019" name="Int. J. Syst. Evol. Microbiol.">
        <title>The Global Catalogue of Microorganisms (GCM) 10K type strain sequencing project: providing services to taxonomists for standard genome sequencing and annotation.</title>
        <authorList>
            <consortium name="The Broad Institute Genomics Platform"/>
            <consortium name="The Broad Institute Genome Sequencing Center for Infectious Disease"/>
            <person name="Wu L."/>
            <person name="Ma J."/>
        </authorList>
    </citation>
    <scope>NUCLEOTIDE SEQUENCE [LARGE SCALE GENOMIC DNA]</scope>
    <source>
        <strain evidence="3">JCM 14319</strain>
    </source>
</reference>
<name>A0ABP4XBR1_9MICO</name>
<sequence>MRAVIDSTIVTLDGVVNHMERRHFDIVDHDKESGSSHVNPCVRRGATT</sequence>
<dbReference type="RefSeq" id="WP_232499812.1">
    <property type="nucleotide sequence ID" value="NZ_BAAANH010000010.1"/>
</dbReference>
<protein>
    <submittedName>
        <fullName evidence="2">Uncharacterized protein</fullName>
    </submittedName>
</protein>
<organism evidence="2 3">
    <name type="scientific">Agromyces humatus</name>
    <dbReference type="NCBI Taxonomy" id="279573"/>
    <lineage>
        <taxon>Bacteria</taxon>
        <taxon>Bacillati</taxon>
        <taxon>Actinomycetota</taxon>
        <taxon>Actinomycetes</taxon>
        <taxon>Micrococcales</taxon>
        <taxon>Microbacteriaceae</taxon>
        <taxon>Agromyces</taxon>
    </lineage>
</organism>
<dbReference type="EMBL" id="BAAANH010000010">
    <property type="protein sequence ID" value="GAA1771932.1"/>
    <property type="molecule type" value="Genomic_DNA"/>
</dbReference>
<feature type="region of interest" description="Disordered" evidence="1">
    <location>
        <begin position="28"/>
        <end position="48"/>
    </location>
</feature>
<gene>
    <name evidence="2" type="ORF">GCM10009747_37060</name>
</gene>
<keyword evidence="3" id="KW-1185">Reference proteome</keyword>
<proteinExistence type="predicted"/>
<accession>A0ABP4XBR1</accession>